<name>A0A0K2CMH2_9CAUD</name>
<gene>
    <name evidence="1" type="ORF">SEA_LUMOS_53</name>
</gene>
<protein>
    <submittedName>
        <fullName evidence="1">Uncharacterized protein</fullName>
    </submittedName>
</protein>
<dbReference type="EMBL" id="KT372003">
    <property type="protein sequence ID" value="ALA06568.1"/>
    <property type="molecule type" value="Genomic_DNA"/>
</dbReference>
<proteinExistence type="predicted"/>
<organism evidence="1 2">
    <name type="scientific">Mycobacterium phage Lumos</name>
    <dbReference type="NCBI Taxonomy" id="1701852"/>
    <lineage>
        <taxon>Viruses</taxon>
        <taxon>Duplodnaviria</taxon>
        <taxon>Heunggongvirae</taxon>
        <taxon>Uroviricota</taxon>
        <taxon>Caudoviricetes</taxon>
        <taxon>Vilmaviridae</taxon>
        <taxon>Lclasvirinae</taxon>
        <taxon>Lumosvirus</taxon>
        <taxon>Lumosvirus lumos</taxon>
    </lineage>
</organism>
<sequence>MITSVMRHLFALHYFRKERGRLPTLREHYREVTGK</sequence>
<evidence type="ECO:0000313" key="2">
    <source>
        <dbReference type="Proteomes" id="UP000223849"/>
    </source>
</evidence>
<accession>A0A0K2CMH2</accession>
<reference evidence="1 2" key="1">
    <citation type="submission" date="2015-08" db="EMBL/GenBank/DDBJ databases">
        <authorList>
            <person name="Davis N."/>
            <person name="Domingos A."/>
            <person name="Holland C."/>
            <person name="Houk L.J."/>
            <person name="Hueter N."/>
            <person name="Molina L."/>
            <person name="Sontag M."/>
            <person name="Saintfleur O."/>
            <person name="Swinford C."/>
            <person name="Villalobos-Ayala K."/>
            <person name="Carroll M."/>
            <person name="Cottrell-Yongye A."/>
            <person name="D'Elia T."/>
            <person name="Delesalle V.A."/>
            <person name="Bradley K.W."/>
            <person name="Asai D.J."/>
            <person name="Bowman C.A."/>
            <person name="Russell D.A."/>
            <person name="Pope W.H."/>
            <person name="Jacobs-Sera D."/>
            <person name="Hendrix R.W."/>
            <person name="Hatfull G.F."/>
        </authorList>
    </citation>
    <scope>NUCLEOTIDE SEQUENCE [LARGE SCALE GENOMIC DNA]</scope>
</reference>
<dbReference type="Proteomes" id="UP000223849">
    <property type="component" value="Segment"/>
</dbReference>
<evidence type="ECO:0000313" key="1">
    <source>
        <dbReference type="EMBL" id="ALA06568.1"/>
    </source>
</evidence>
<keyword evidence="2" id="KW-1185">Reference proteome</keyword>